<reference evidence="7" key="1">
    <citation type="submission" date="2021-12" db="EMBL/GenBank/DDBJ databases">
        <authorList>
            <person name="Zaccaron A."/>
            <person name="Stergiopoulos I."/>
        </authorList>
    </citation>
    <scope>NUCLEOTIDE SEQUENCE</scope>
    <source>
        <strain evidence="7">Race5_Kim</strain>
    </source>
</reference>
<dbReference type="PRINTS" id="PR00420">
    <property type="entry name" value="RNGMNOXGNASE"/>
</dbReference>
<sequence length="424" mass="46798">MAPASADGLNIIILGGGIAGLTTALALTKFAPQGQVPRIRIFEIRPEPGVIGGAVNLTPNALRMLDYLGAFQIIHERQYGRDIDYLEIFDAYSGKIAESDFRGPDGKGIGDPPYKALRITRGDALKAVMSALEQCENITMTCGKRTVKIDETADNVTIHFEDGDSATGDLLMGCDGIHSVTRLKHVEPERTATYTGVANAFGFAPVSKDFKTHFECTAINFAQRGMLLTSYHSPSNESIYVGGLMSVDDVGSRDGWKSVGADAEKTRQKLLDRFGDAKIPQLKPLIEAAQDFFLWPVYTLTKEGKWSTNRVMLLGDAAHAMPPQGESTGIVFEDTVLFARCLTRWIEKGKPNTMKEAFNAYETLRRGRIEDAFEESKNVVKTVSDAGWLGHKIKTFIVPWYLWFSRAGREKHFLEDVTKADIGY</sequence>
<dbReference type="GeneID" id="71979969"/>
<dbReference type="OMA" id="IHSKTRM"/>
<dbReference type="GO" id="GO:0071949">
    <property type="term" value="F:FAD binding"/>
    <property type="evidence" value="ECO:0007669"/>
    <property type="project" value="InterPro"/>
</dbReference>
<dbReference type="GO" id="GO:0004497">
    <property type="term" value="F:monooxygenase activity"/>
    <property type="evidence" value="ECO:0007669"/>
    <property type="project" value="UniProtKB-KW"/>
</dbReference>
<protein>
    <submittedName>
        <fullName evidence="7">FAD-dependent urate hydroxylase</fullName>
    </submittedName>
</protein>
<dbReference type="PANTHER" id="PTHR13789:SF309">
    <property type="entry name" value="PUTATIVE (AFU_ORTHOLOGUE AFUA_6G14510)-RELATED"/>
    <property type="match status" value="1"/>
</dbReference>
<evidence type="ECO:0000313" key="8">
    <source>
        <dbReference type="Proteomes" id="UP000756132"/>
    </source>
</evidence>
<organism evidence="7 8">
    <name type="scientific">Passalora fulva</name>
    <name type="common">Tomato leaf mold</name>
    <name type="synonym">Cladosporium fulvum</name>
    <dbReference type="NCBI Taxonomy" id="5499"/>
    <lineage>
        <taxon>Eukaryota</taxon>
        <taxon>Fungi</taxon>
        <taxon>Dikarya</taxon>
        <taxon>Ascomycota</taxon>
        <taxon>Pezizomycotina</taxon>
        <taxon>Dothideomycetes</taxon>
        <taxon>Dothideomycetidae</taxon>
        <taxon>Mycosphaerellales</taxon>
        <taxon>Mycosphaerellaceae</taxon>
        <taxon>Fulvia</taxon>
    </lineage>
</organism>
<dbReference type="InterPro" id="IPR036188">
    <property type="entry name" value="FAD/NAD-bd_sf"/>
</dbReference>
<dbReference type="PANTHER" id="PTHR13789">
    <property type="entry name" value="MONOOXYGENASE"/>
    <property type="match status" value="1"/>
</dbReference>
<evidence type="ECO:0000256" key="3">
    <source>
        <dbReference type="ARBA" id="ARBA00022827"/>
    </source>
</evidence>
<accession>A0A9Q8L7U0</accession>
<dbReference type="InterPro" id="IPR050493">
    <property type="entry name" value="FAD-dep_Monooxygenase_BioMet"/>
</dbReference>
<dbReference type="AlphaFoldDB" id="A0A9Q8L7U0"/>
<keyword evidence="5" id="KW-0503">Monooxygenase</keyword>
<dbReference type="Pfam" id="PF01494">
    <property type="entry name" value="FAD_binding_3"/>
    <property type="match status" value="1"/>
</dbReference>
<keyword evidence="4" id="KW-0560">Oxidoreductase</keyword>
<evidence type="ECO:0000259" key="6">
    <source>
        <dbReference type="Pfam" id="PF01494"/>
    </source>
</evidence>
<dbReference type="OrthoDB" id="16820at2759"/>
<keyword evidence="3" id="KW-0274">FAD</keyword>
<evidence type="ECO:0000256" key="5">
    <source>
        <dbReference type="ARBA" id="ARBA00023033"/>
    </source>
</evidence>
<proteinExistence type="inferred from homology"/>
<evidence type="ECO:0000256" key="2">
    <source>
        <dbReference type="ARBA" id="ARBA00022630"/>
    </source>
</evidence>
<evidence type="ECO:0000256" key="1">
    <source>
        <dbReference type="ARBA" id="ARBA00007992"/>
    </source>
</evidence>
<name>A0A9Q8L7U0_PASFU</name>
<comment type="similarity">
    <text evidence="1">Belongs to the paxM FAD-dependent monooxygenase family.</text>
</comment>
<evidence type="ECO:0000256" key="4">
    <source>
        <dbReference type="ARBA" id="ARBA00023002"/>
    </source>
</evidence>
<dbReference type="RefSeq" id="XP_047756823.1">
    <property type="nucleotide sequence ID" value="XM_047899239.1"/>
</dbReference>
<dbReference type="InterPro" id="IPR002938">
    <property type="entry name" value="FAD-bd"/>
</dbReference>
<gene>
    <name evidence="7" type="ORF">CLAFUR5_00091</name>
</gene>
<dbReference type="Proteomes" id="UP000756132">
    <property type="component" value="Chromosome 1"/>
</dbReference>
<dbReference type="EMBL" id="CP090163">
    <property type="protein sequence ID" value="UJO12457.1"/>
    <property type="molecule type" value="Genomic_DNA"/>
</dbReference>
<reference evidence="7" key="2">
    <citation type="journal article" date="2022" name="Microb. Genom.">
        <title>A chromosome-scale genome assembly of the tomato pathogen Cladosporium fulvum reveals a compartmentalized genome architecture and the presence of a dispensable chromosome.</title>
        <authorList>
            <person name="Zaccaron A.Z."/>
            <person name="Chen L.H."/>
            <person name="Samaras A."/>
            <person name="Stergiopoulos I."/>
        </authorList>
    </citation>
    <scope>NUCLEOTIDE SEQUENCE</scope>
    <source>
        <strain evidence="7">Race5_Kim</strain>
    </source>
</reference>
<dbReference type="SUPFAM" id="SSF51905">
    <property type="entry name" value="FAD/NAD(P)-binding domain"/>
    <property type="match status" value="1"/>
</dbReference>
<evidence type="ECO:0000313" key="7">
    <source>
        <dbReference type="EMBL" id="UJO12457.1"/>
    </source>
</evidence>
<keyword evidence="2" id="KW-0285">Flavoprotein</keyword>
<dbReference type="Gene3D" id="3.50.50.60">
    <property type="entry name" value="FAD/NAD(P)-binding domain"/>
    <property type="match status" value="1"/>
</dbReference>
<feature type="domain" description="FAD-binding" evidence="6">
    <location>
        <begin position="11"/>
        <end position="325"/>
    </location>
</feature>
<dbReference type="KEGG" id="ffu:CLAFUR5_00091"/>
<keyword evidence="8" id="KW-1185">Reference proteome</keyword>